<evidence type="ECO:0000256" key="10">
    <source>
        <dbReference type="SAM" id="MobiDB-lite"/>
    </source>
</evidence>
<evidence type="ECO:0000256" key="11">
    <source>
        <dbReference type="SAM" id="Phobius"/>
    </source>
</evidence>
<comment type="catalytic activity">
    <reaction evidence="8">
        <text>L-seryl-[protein] + ATP = O-phospho-L-seryl-[protein] + ADP + H(+)</text>
        <dbReference type="Rhea" id="RHEA:17989"/>
        <dbReference type="Rhea" id="RHEA-COMP:9863"/>
        <dbReference type="Rhea" id="RHEA-COMP:11604"/>
        <dbReference type="ChEBI" id="CHEBI:15378"/>
        <dbReference type="ChEBI" id="CHEBI:29999"/>
        <dbReference type="ChEBI" id="CHEBI:30616"/>
        <dbReference type="ChEBI" id="CHEBI:83421"/>
        <dbReference type="ChEBI" id="CHEBI:456216"/>
        <dbReference type="EC" id="2.7.11.1"/>
    </reaction>
</comment>
<dbReference type="CDD" id="cd14014">
    <property type="entry name" value="STKc_PknB_like"/>
    <property type="match status" value="1"/>
</dbReference>
<dbReference type="PANTHER" id="PTHR43289">
    <property type="entry name" value="MITOGEN-ACTIVATED PROTEIN KINASE KINASE KINASE 20-RELATED"/>
    <property type="match status" value="1"/>
</dbReference>
<feature type="transmembrane region" description="Helical" evidence="11">
    <location>
        <begin position="390"/>
        <end position="411"/>
    </location>
</feature>
<dbReference type="Gene3D" id="1.10.510.10">
    <property type="entry name" value="Transferase(Phosphotransferase) domain 1"/>
    <property type="match status" value="1"/>
</dbReference>
<evidence type="ECO:0000313" key="14">
    <source>
        <dbReference type="EMBL" id="PST38781.1"/>
    </source>
</evidence>
<keyword evidence="11" id="KW-1133">Transmembrane helix</keyword>
<dbReference type="RefSeq" id="WP_106999961.1">
    <property type="nucleotide sequence ID" value="NZ_DBFCCR010000017.1"/>
</dbReference>
<feature type="domain" description="Protein kinase" evidence="12">
    <location>
        <begin position="13"/>
        <end position="272"/>
    </location>
</feature>
<dbReference type="InterPro" id="IPR005543">
    <property type="entry name" value="PASTA_dom"/>
</dbReference>
<dbReference type="PROSITE" id="PS00108">
    <property type="entry name" value="PROTEIN_KINASE_ST"/>
    <property type="match status" value="1"/>
</dbReference>
<feature type="binding site" evidence="9">
    <location>
        <position position="42"/>
    </location>
    <ligand>
        <name>ATP</name>
        <dbReference type="ChEBI" id="CHEBI:30616"/>
    </ligand>
</feature>
<keyword evidence="4 9" id="KW-0547">Nucleotide-binding</keyword>
<dbReference type="Pfam" id="PF03793">
    <property type="entry name" value="PASTA"/>
    <property type="match status" value="3"/>
</dbReference>
<keyword evidence="11" id="KW-0472">Membrane</keyword>
<keyword evidence="3" id="KW-0808">Transferase</keyword>
<reference evidence="14 15" key="1">
    <citation type="submission" date="2018-03" db="EMBL/GenBank/DDBJ databases">
        <title>Lachnoclostridium SNUG30386 gen.nov., sp.nov., isolated from human faeces.</title>
        <authorList>
            <person name="Seo B."/>
            <person name="Jeon K."/>
            <person name="Ko G."/>
        </authorList>
    </citation>
    <scope>NUCLEOTIDE SEQUENCE [LARGE SCALE GENOMIC DNA]</scope>
    <source>
        <strain evidence="14 15">SNUG30386</strain>
    </source>
</reference>
<evidence type="ECO:0000256" key="1">
    <source>
        <dbReference type="ARBA" id="ARBA00012513"/>
    </source>
</evidence>
<protein>
    <recommendedName>
        <fullName evidence="1">non-specific serine/threonine protein kinase</fullName>
        <ecNumber evidence="1">2.7.11.1</ecNumber>
    </recommendedName>
</protein>
<dbReference type="GO" id="GO:0005524">
    <property type="term" value="F:ATP binding"/>
    <property type="evidence" value="ECO:0007669"/>
    <property type="project" value="UniProtKB-UniRule"/>
</dbReference>
<dbReference type="SMART" id="SM00740">
    <property type="entry name" value="PASTA"/>
    <property type="match status" value="3"/>
</dbReference>
<dbReference type="PANTHER" id="PTHR43289:SF34">
    <property type="entry name" value="SERINE_THREONINE-PROTEIN KINASE YBDM-RELATED"/>
    <property type="match status" value="1"/>
</dbReference>
<feature type="compositionally biased region" description="Acidic residues" evidence="10">
    <location>
        <begin position="350"/>
        <end position="361"/>
    </location>
</feature>
<dbReference type="NCBIfam" id="NF033483">
    <property type="entry name" value="PknB_PASTA_kin"/>
    <property type="match status" value="1"/>
</dbReference>
<comment type="catalytic activity">
    <reaction evidence="7">
        <text>L-threonyl-[protein] + ATP = O-phospho-L-threonyl-[protein] + ADP + H(+)</text>
        <dbReference type="Rhea" id="RHEA:46608"/>
        <dbReference type="Rhea" id="RHEA-COMP:11060"/>
        <dbReference type="Rhea" id="RHEA-COMP:11605"/>
        <dbReference type="ChEBI" id="CHEBI:15378"/>
        <dbReference type="ChEBI" id="CHEBI:30013"/>
        <dbReference type="ChEBI" id="CHEBI:30616"/>
        <dbReference type="ChEBI" id="CHEBI:61977"/>
        <dbReference type="ChEBI" id="CHEBI:456216"/>
        <dbReference type="EC" id="2.7.11.1"/>
    </reaction>
</comment>
<dbReference type="FunFam" id="3.30.200.20:FF:000035">
    <property type="entry name" value="Serine/threonine protein kinase Stk1"/>
    <property type="match status" value="1"/>
</dbReference>
<evidence type="ECO:0000313" key="15">
    <source>
        <dbReference type="Proteomes" id="UP000241048"/>
    </source>
</evidence>
<sequence length="748" mass="81892">MMLKPGTYLQDRYEILSLIGTGGMSEVYQAKCHTLNRLVAIKVLKDEYSQDANFVSKFKMEAQAAAGLSHPNIVSVYDVVDEGSLHYIVMELIEGITLKSYILKKGHLGVKETIGIAIQVAQGLAAAHDQHIVHRDIKPQNMIISRDGKVKVADFGIARAVSSQTTGVNAVGSVHYISPEQAKGNYSDGRSDLYSLGITMYEMLTGKLPFDGDTPVSVALAHLEEPVQPPSRINPEVSASLDRIILKCTQKKPERRYQNAYELIADLRHALVDPNDDFLKKEPEFDENSPTVVRGAEELNRQMEAQRNRNLEQTMEHPAVSEKTGPVPTENERGEVVWKEPEPPEKEIEGWQEEETDVYEEETSRRPDRRRKGRRIEEDSEDVNPQMERLLTMIGIGAAVLIVVVVIVIAAKLTGIFNLGSGSQKHPKTTVEASSEASESESLESTECRVPPLDGMTEDEAKTALEKQSLKIRYEYAKSETSEKGKVIGQSIASGTVVSKQTEVIVTIGEGNEAIDLTKLGLEEMSGEDAETLLAEENKLTVVVQKESSDTVASGIVIRYSPSSVDPGGTVTLYVSTGPNVPTVPMPRITGLSEENAKVVLEAVGLELGERKEAKSSEVAKGKIISQDVLEKTDTPEGSAIGYTVSLGKGTRYVAAINDEFQMSELFGPSSGDTHIRVSIVMKQTIAGNTVTKTVMEPREIGGDITLPIHYNIEGADGVQTGELQILDLTNDRVLKTYQLEFVEVSDN</sequence>
<keyword evidence="2" id="KW-0723">Serine/threonine-protein kinase</keyword>
<feature type="domain" description="PASTA" evidence="13">
    <location>
        <begin position="580"/>
        <end position="647"/>
    </location>
</feature>
<feature type="compositionally biased region" description="Basic and acidic residues" evidence="10">
    <location>
        <begin position="330"/>
        <end position="349"/>
    </location>
</feature>
<feature type="domain" description="PASTA" evidence="13">
    <location>
        <begin position="444"/>
        <end position="510"/>
    </location>
</feature>
<accession>A0A2T3FU43</accession>
<dbReference type="FunFam" id="1.10.510.10:FF:000021">
    <property type="entry name" value="Serine/threonine protein kinase"/>
    <property type="match status" value="1"/>
</dbReference>
<dbReference type="PROSITE" id="PS50011">
    <property type="entry name" value="PROTEIN_KINASE_DOM"/>
    <property type="match status" value="1"/>
</dbReference>
<gene>
    <name evidence="14" type="primary">pknB</name>
    <name evidence="14" type="ORF">C7U56_02205</name>
</gene>
<dbReference type="GO" id="GO:0004674">
    <property type="term" value="F:protein serine/threonine kinase activity"/>
    <property type="evidence" value="ECO:0007669"/>
    <property type="project" value="UniProtKB-KW"/>
</dbReference>
<dbReference type="InterPro" id="IPR008271">
    <property type="entry name" value="Ser/Thr_kinase_AS"/>
</dbReference>
<dbReference type="Pfam" id="PF00069">
    <property type="entry name" value="Pkinase"/>
    <property type="match status" value="1"/>
</dbReference>
<evidence type="ECO:0000259" key="13">
    <source>
        <dbReference type="PROSITE" id="PS51178"/>
    </source>
</evidence>
<keyword evidence="5 14" id="KW-0418">Kinase</keyword>
<dbReference type="SMART" id="SM00220">
    <property type="entry name" value="S_TKc"/>
    <property type="match status" value="1"/>
</dbReference>
<keyword evidence="15" id="KW-1185">Reference proteome</keyword>
<name>A0A2T3FU43_9CLOT</name>
<dbReference type="PROSITE" id="PS51178">
    <property type="entry name" value="PASTA"/>
    <property type="match status" value="3"/>
</dbReference>
<evidence type="ECO:0000256" key="4">
    <source>
        <dbReference type="ARBA" id="ARBA00022741"/>
    </source>
</evidence>
<dbReference type="PROSITE" id="PS00107">
    <property type="entry name" value="PROTEIN_KINASE_ATP"/>
    <property type="match status" value="1"/>
</dbReference>
<evidence type="ECO:0000256" key="5">
    <source>
        <dbReference type="ARBA" id="ARBA00022777"/>
    </source>
</evidence>
<keyword evidence="6 9" id="KW-0067">ATP-binding</keyword>
<dbReference type="InterPro" id="IPR011009">
    <property type="entry name" value="Kinase-like_dom_sf"/>
</dbReference>
<feature type="region of interest" description="Disordered" evidence="10">
    <location>
        <begin position="309"/>
        <end position="382"/>
    </location>
</feature>
<dbReference type="SUPFAM" id="SSF56112">
    <property type="entry name" value="Protein kinase-like (PK-like)"/>
    <property type="match status" value="1"/>
</dbReference>
<proteinExistence type="predicted"/>
<evidence type="ECO:0000256" key="3">
    <source>
        <dbReference type="ARBA" id="ARBA00022679"/>
    </source>
</evidence>
<evidence type="ECO:0000256" key="9">
    <source>
        <dbReference type="PROSITE-ProRule" id="PRU10141"/>
    </source>
</evidence>
<evidence type="ECO:0000259" key="12">
    <source>
        <dbReference type="PROSITE" id="PS50011"/>
    </source>
</evidence>
<dbReference type="AlphaFoldDB" id="A0A2T3FU43"/>
<evidence type="ECO:0000256" key="7">
    <source>
        <dbReference type="ARBA" id="ARBA00047899"/>
    </source>
</evidence>
<feature type="domain" description="PASTA" evidence="13">
    <location>
        <begin position="511"/>
        <end position="577"/>
    </location>
</feature>
<dbReference type="Gene3D" id="3.30.200.20">
    <property type="entry name" value="Phosphorylase Kinase, domain 1"/>
    <property type="match status" value="1"/>
</dbReference>
<dbReference type="InterPro" id="IPR000719">
    <property type="entry name" value="Prot_kinase_dom"/>
</dbReference>
<feature type="region of interest" description="Disordered" evidence="10">
    <location>
        <begin position="419"/>
        <end position="455"/>
    </location>
</feature>
<evidence type="ECO:0000256" key="8">
    <source>
        <dbReference type="ARBA" id="ARBA00048679"/>
    </source>
</evidence>
<dbReference type="Gene3D" id="3.30.10.20">
    <property type="match status" value="3"/>
</dbReference>
<dbReference type="CDD" id="cd06577">
    <property type="entry name" value="PASTA_pknB"/>
    <property type="match status" value="3"/>
</dbReference>
<evidence type="ECO:0000256" key="2">
    <source>
        <dbReference type="ARBA" id="ARBA00022527"/>
    </source>
</evidence>
<evidence type="ECO:0000256" key="6">
    <source>
        <dbReference type="ARBA" id="ARBA00022840"/>
    </source>
</evidence>
<dbReference type="InterPro" id="IPR017441">
    <property type="entry name" value="Protein_kinase_ATP_BS"/>
</dbReference>
<dbReference type="EC" id="2.7.11.1" evidence="1"/>
<dbReference type="Proteomes" id="UP000241048">
    <property type="component" value="Unassembled WGS sequence"/>
</dbReference>
<dbReference type="SUPFAM" id="SSF54184">
    <property type="entry name" value="Penicillin-binding protein 2x (pbp-2x), c-terminal domain"/>
    <property type="match status" value="1"/>
</dbReference>
<keyword evidence="11" id="KW-0812">Transmembrane</keyword>
<comment type="caution">
    <text evidence="14">The sequence shown here is derived from an EMBL/GenBank/DDBJ whole genome shotgun (WGS) entry which is preliminary data.</text>
</comment>
<organism evidence="14 15">
    <name type="scientific">Clostridium fessum</name>
    <dbReference type="NCBI Taxonomy" id="2126740"/>
    <lineage>
        <taxon>Bacteria</taxon>
        <taxon>Bacillati</taxon>
        <taxon>Bacillota</taxon>
        <taxon>Clostridia</taxon>
        <taxon>Eubacteriales</taxon>
        <taxon>Clostridiaceae</taxon>
        <taxon>Clostridium</taxon>
    </lineage>
</organism>
<dbReference type="EMBL" id="PYLO01000001">
    <property type="protein sequence ID" value="PST38781.1"/>
    <property type="molecule type" value="Genomic_DNA"/>
</dbReference>